<evidence type="ECO:0000256" key="8">
    <source>
        <dbReference type="PROSITE-ProRule" id="PRU00175"/>
    </source>
</evidence>
<feature type="region of interest" description="Disordered" evidence="9">
    <location>
        <begin position="62"/>
        <end position="100"/>
    </location>
</feature>
<dbReference type="Gene3D" id="3.30.40.10">
    <property type="entry name" value="Zinc/RING finger domain, C3HC4 (zinc finger)"/>
    <property type="match status" value="1"/>
</dbReference>
<keyword evidence="4" id="KW-0479">Metal-binding</keyword>
<name>A0AAD3D5V4_9STRA</name>
<dbReference type="Proteomes" id="UP001054902">
    <property type="component" value="Unassembled WGS sequence"/>
</dbReference>
<dbReference type="EC" id="2.3.2.27" evidence="2"/>
<dbReference type="AlphaFoldDB" id="A0AAD3D5V4"/>
<dbReference type="PANTHER" id="PTHR22937:SF163">
    <property type="entry name" value="RING-TYPE E3 UBIQUITIN TRANSFERASE"/>
    <property type="match status" value="1"/>
</dbReference>
<feature type="compositionally biased region" description="Low complexity" evidence="9">
    <location>
        <begin position="73"/>
        <end position="82"/>
    </location>
</feature>
<keyword evidence="5 8" id="KW-0863">Zinc-finger</keyword>
<dbReference type="InterPro" id="IPR001841">
    <property type="entry name" value="Znf_RING"/>
</dbReference>
<feature type="compositionally biased region" description="Polar residues" evidence="9">
    <location>
        <begin position="24"/>
        <end position="34"/>
    </location>
</feature>
<gene>
    <name evidence="11" type="ORF">CTEN210_13722</name>
</gene>
<comment type="catalytic activity">
    <reaction evidence="1">
        <text>S-ubiquitinyl-[E2 ubiquitin-conjugating enzyme]-L-cysteine + [acceptor protein]-L-lysine = [E2 ubiquitin-conjugating enzyme]-L-cysteine + N(6)-ubiquitinyl-[acceptor protein]-L-lysine.</text>
        <dbReference type="EC" id="2.3.2.27"/>
    </reaction>
</comment>
<proteinExistence type="predicted"/>
<dbReference type="SUPFAM" id="SSF57850">
    <property type="entry name" value="RING/U-box"/>
    <property type="match status" value="1"/>
</dbReference>
<dbReference type="PANTHER" id="PTHR22937">
    <property type="entry name" value="E3 UBIQUITIN-PROTEIN LIGASE RNF165"/>
    <property type="match status" value="1"/>
</dbReference>
<dbReference type="GO" id="GO:0008270">
    <property type="term" value="F:zinc ion binding"/>
    <property type="evidence" value="ECO:0007669"/>
    <property type="project" value="UniProtKB-KW"/>
</dbReference>
<evidence type="ECO:0000256" key="5">
    <source>
        <dbReference type="ARBA" id="ARBA00022771"/>
    </source>
</evidence>
<protein>
    <recommendedName>
        <fullName evidence="2">RING-type E3 ubiquitin transferase</fullName>
        <ecNumber evidence="2">2.3.2.27</ecNumber>
    </recommendedName>
</protein>
<keyword evidence="7" id="KW-0862">Zinc</keyword>
<organism evidence="11 12">
    <name type="scientific">Chaetoceros tenuissimus</name>
    <dbReference type="NCBI Taxonomy" id="426638"/>
    <lineage>
        <taxon>Eukaryota</taxon>
        <taxon>Sar</taxon>
        <taxon>Stramenopiles</taxon>
        <taxon>Ochrophyta</taxon>
        <taxon>Bacillariophyta</taxon>
        <taxon>Coscinodiscophyceae</taxon>
        <taxon>Chaetocerotophycidae</taxon>
        <taxon>Chaetocerotales</taxon>
        <taxon>Chaetocerotaceae</taxon>
        <taxon>Chaetoceros</taxon>
    </lineage>
</organism>
<dbReference type="CDD" id="cd16454">
    <property type="entry name" value="RING-H2_PA-TM-RING"/>
    <property type="match status" value="1"/>
</dbReference>
<dbReference type="EMBL" id="BLLK01000057">
    <property type="protein sequence ID" value="GFH57246.1"/>
    <property type="molecule type" value="Genomic_DNA"/>
</dbReference>
<sequence length="259" mass="29579">MDAQNDSPVRKTWSPYPSFRDQLPNPTSSSSMRLTTRNVVHVESSMSRGTLLLGVASISRNNNSSRNSRRISDSSVRTTRSVRGNRNDTDRVQDSTIEPNRSELPESVLRLRLGSHLRLCTVLGPRLVRIDGLLSPYRAERLQEQGIEVHEIRREMRYETLLQLPESRSTDPEVVRSLSESRSTDPEVIRSLPSFTIKDVEKEVPTDRRQCCICLGDFENGQRRKTLQYGHGFHEECIDPWLNESRKCPLCKSDVEGSI</sequence>
<evidence type="ECO:0000256" key="7">
    <source>
        <dbReference type="ARBA" id="ARBA00022833"/>
    </source>
</evidence>
<evidence type="ECO:0000256" key="4">
    <source>
        <dbReference type="ARBA" id="ARBA00022723"/>
    </source>
</evidence>
<dbReference type="SMART" id="SM00184">
    <property type="entry name" value="RING"/>
    <property type="match status" value="1"/>
</dbReference>
<reference evidence="11 12" key="1">
    <citation type="journal article" date="2021" name="Sci. Rep.">
        <title>The genome of the diatom Chaetoceros tenuissimus carries an ancient integrated fragment of an extant virus.</title>
        <authorList>
            <person name="Hongo Y."/>
            <person name="Kimura K."/>
            <person name="Takaki Y."/>
            <person name="Yoshida Y."/>
            <person name="Baba S."/>
            <person name="Kobayashi G."/>
            <person name="Nagasaki K."/>
            <person name="Hano T."/>
            <person name="Tomaru Y."/>
        </authorList>
    </citation>
    <scope>NUCLEOTIDE SEQUENCE [LARGE SCALE GENOMIC DNA]</scope>
    <source>
        <strain evidence="11 12">NIES-3715</strain>
    </source>
</reference>
<keyword evidence="12" id="KW-1185">Reference proteome</keyword>
<dbReference type="Pfam" id="PF13639">
    <property type="entry name" value="zf-RING_2"/>
    <property type="match status" value="1"/>
</dbReference>
<dbReference type="InterPro" id="IPR013083">
    <property type="entry name" value="Znf_RING/FYVE/PHD"/>
</dbReference>
<keyword evidence="3" id="KW-0808">Transferase</keyword>
<dbReference type="PROSITE" id="PS50089">
    <property type="entry name" value="ZF_RING_2"/>
    <property type="match status" value="1"/>
</dbReference>
<feature type="domain" description="RING-type" evidence="10">
    <location>
        <begin position="211"/>
        <end position="252"/>
    </location>
</feature>
<evidence type="ECO:0000256" key="2">
    <source>
        <dbReference type="ARBA" id="ARBA00012483"/>
    </source>
</evidence>
<evidence type="ECO:0000256" key="3">
    <source>
        <dbReference type="ARBA" id="ARBA00022679"/>
    </source>
</evidence>
<evidence type="ECO:0000256" key="1">
    <source>
        <dbReference type="ARBA" id="ARBA00000900"/>
    </source>
</evidence>
<evidence type="ECO:0000313" key="11">
    <source>
        <dbReference type="EMBL" id="GFH57246.1"/>
    </source>
</evidence>
<comment type="caution">
    <text evidence="11">The sequence shown here is derived from an EMBL/GenBank/DDBJ whole genome shotgun (WGS) entry which is preliminary data.</text>
</comment>
<dbReference type="InterPro" id="IPR045191">
    <property type="entry name" value="MBR1/2-like"/>
</dbReference>
<evidence type="ECO:0000256" key="6">
    <source>
        <dbReference type="ARBA" id="ARBA00022786"/>
    </source>
</evidence>
<accession>A0AAD3D5V4</accession>
<evidence type="ECO:0000313" key="12">
    <source>
        <dbReference type="Proteomes" id="UP001054902"/>
    </source>
</evidence>
<keyword evidence="6" id="KW-0833">Ubl conjugation pathway</keyword>
<evidence type="ECO:0000256" key="9">
    <source>
        <dbReference type="SAM" id="MobiDB-lite"/>
    </source>
</evidence>
<feature type="region of interest" description="Disordered" evidence="9">
    <location>
        <begin position="1"/>
        <end position="34"/>
    </location>
</feature>
<evidence type="ECO:0000259" key="10">
    <source>
        <dbReference type="PROSITE" id="PS50089"/>
    </source>
</evidence>
<dbReference type="GO" id="GO:0061630">
    <property type="term" value="F:ubiquitin protein ligase activity"/>
    <property type="evidence" value="ECO:0007669"/>
    <property type="project" value="UniProtKB-EC"/>
</dbReference>